<evidence type="ECO:0000313" key="3">
    <source>
        <dbReference type="Proteomes" id="UP000245368"/>
    </source>
</evidence>
<feature type="compositionally biased region" description="Basic and acidic residues" evidence="1">
    <location>
        <begin position="85"/>
        <end position="96"/>
    </location>
</feature>
<reference evidence="2 3" key="1">
    <citation type="submission" date="2018-05" db="EMBL/GenBank/DDBJ databases">
        <title>Complete Genome Sequence of Deinococcus sp. strain 17bor-2.</title>
        <authorList>
            <person name="Srinivasan S."/>
        </authorList>
    </citation>
    <scope>NUCLEOTIDE SEQUENCE [LARGE SCALE GENOMIC DNA]</scope>
    <source>
        <strain evidence="2 3">17bor-2</strain>
    </source>
</reference>
<feature type="region of interest" description="Disordered" evidence="1">
    <location>
        <begin position="64"/>
        <end position="96"/>
    </location>
</feature>
<protein>
    <submittedName>
        <fullName evidence="2">Uncharacterized protein</fullName>
    </submittedName>
</protein>
<organism evidence="2 3">
    <name type="scientific">Deinococcus irradiatisoli</name>
    <dbReference type="NCBI Taxonomy" id="2202254"/>
    <lineage>
        <taxon>Bacteria</taxon>
        <taxon>Thermotogati</taxon>
        <taxon>Deinococcota</taxon>
        <taxon>Deinococci</taxon>
        <taxon>Deinococcales</taxon>
        <taxon>Deinococcaceae</taxon>
        <taxon>Deinococcus</taxon>
    </lineage>
</organism>
<evidence type="ECO:0000256" key="1">
    <source>
        <dbReference type="SAM" id="MobiDB-lite"/>
    </source>
</evidence>
<dbReference type="KEGG" id="dez:DKM44_01755"/>
<dbReference type="AlphaFoldDB" id="A0A2Z3JF62"/>
<accession>A0A2Z3JF62</accession>
<dbReference type="OrthoDB" id="70481at2"/>
<dbReference type="RefSeq" id="WP_109824902.1">
    <property type="nucleotide sequence ID" value="NZ_CP029494.1"/>
</dbReference>
<keyword evidence="3" id="KW-1185">Reference proteome</keyword>
<evidence type="ECO:0000313" key="2">
    <source>
        <dbReference type="EMBL" id="AWN22121.1"/>
    </source>
</evidence>
<name>A0A2Z3JF62_9DEIO</name>
<sequence>MKIRWTTRRVRVRLDDLEVAALLGGEVLEAGLSWPGGGWRLVLDPAATGVQGEGQTLRVGLRGELGPLADPRQEGLSLSGPPAVDVEKDYRPEHLK</sequence>
<dbReference type="Proteomes" id="UP000245368">
    <property type="component" value="Chromosome"/>
</dbReference>
<proteinExistence type="predicted"/>
<dbReference type="EMBL" id="CP029494">
    <property type="protein sequence ID" value="AWN22121.1"/>
    <property type="molecule type" value="Genomic_DNA"/>
</dbReference>
<gene>
    <name evidence="2" type="ORF">DKM44_01755</name>
</gene>